<proteinExistence type="predicted"/>
<dbReference type="RefSeq" id="WP_317722371.1">
    <property type="nucleotide sequence ID" value="NZ_JAWLVK010000018.1"/>
</dbReference>
<sequence>MPYETRVENGKARIIVPPELVQTLPDGRLAVDFEPDEGCYAGWHLGLVSSGAGGRRTGDDKPRTVSVTPSFDHSVKVAVGATCANLSIAHAEALIGHIREVIAIQQGHIAAGTTSTVTITIPTTRFS</sequence>
<dbReference type="AlphaFoldDB" id="A0AAE5AED9"/>
<accession>A0AAE5AED9</accession>
<dbReference type="EMBL" id="JAWLVV010000017">
    <property type="protein sequence ID" value="MDV7292380.1"/>
    <property type="molecule type" value="Genomic_DNA"/>
</dbReference>
<evidence type="ECO:0000313" key="1">
    <source>
        <dbReference type="EMBL" id="MDV7292380.1"/>
    </source>
</evidence>
<gene>
    <name evidence="1" type="ORF">R4485_19595</name>
</gene>
<protein>
    <submittedName>
        <fullName evidence="1">Uncharacterized protein</fullName>
    </submittedName>
</protein>
<name>A0AAE5AED9_MYCFO</name>
<reference evidence="1" key="1">
    <citation type="submission" date="2023-10" db="EMBL/GenBank/DDBJ databases">
        <title>Mycolicibacterium fortuitum clinical isolates causing pulmonary infections in humans.</title>
        <authorList>
            <person name="Mejia-Ponce P.M."/>
            <person name="Zenteno-Cuevas R."/>
            <person name="Licona-Cassani C."/>
        </authorList>
    </citation>
    <scope>NUCLEOTIDE SEQUENCE</scope>
    <source>
        <strain evidence="1">M8</strain>
    </source>
</reference>
<organism evidence="1 2">
    <name type="scientific">Mycolicibacterium fortuitum</name>
    <name type="common">Mycobacterium fortuitum</name>
    <dbReference type="NCBI Taxonomy" id="1766"/>
    <lineage>
        <taxon>Bacteria</taxon>
        <taxon>Bacillati</taxon>
        <taxon>Actinomycetota</taxon>
        <taxon>Actinomycetes</taxon>
        <taxon>Mycobacteriales</taxon>
        <taxon>Mycobacteriaceae</taxon>
        <taxon>Mycolicibacterium</taxon>
    </lineage>
</organism>
<comment type="caution">
    <text evidence="1">The sequence shown here is derived from an EMBL/GenBank/DDBJ whole genome shotgun (WGS) entry which is preliminary data.</text>
</comment>
<dbReference type="Proteomes" id="UP001186041">
    <property type="component" value="Unassembled WGS sequence"/>
</dbReference>
<evidence type="ECO:0000313" key="2">
    <source>
        <dbReference type="Proteomes" id="UP001186041"/>
    </source>
</evidence>